<evidence type="ECO:0000256" key="5">
    <source>
        <dbReference type="ARBA" id="ARBA00022725"/>
    </source>
</evidence>
<dbReference type="SUPFAM" id="SSF81321">
    <property type="entry name" value="Family A G protein-coupled receptor-like"/>
    <property type="match status" value="1"/>
</dbReference>
<dbReference type="OrthoDB" id="6144443at2759"/>
<feature type="non-terminal residue" evidence="16">
    <location>
        <position position="1"/>
    </location>
</feature>
<evidence type="ECO:0000256" key="6">
    <source>
        <dbReference type="ARBA" id="ARBA00022989"/>
    </source>
</evidence>
<dbReference type="GO" id="GO:0005886">
    <property type="term" value="C:plasma membrane"/>
    <property type="evidence" value="ECO:0007669"/>
    <property type="project" value="UniProtKB-SubCell"/>
</dbReference>
<keyword evidence="9" id="KW-1015">Disulfide bond</keyword>
<keyword evidence="5 14" id="KW-0552">Olfaction</keyword>
<feature type="transmembrane region" description="Helical" evidence="14">
    <location>
        <begin position="244"/>
        <end position="268"/>
    </location>
</feature>
<evidence type="ECO:0000259" key="15">
    <source>
        <dbReference type="PROSITE" id="PS50262"/>
    </source>
</evidence>
<accession>A0A8X8BIY7</accession>
<dbReference type="Proteomes" id="UP000886611">
    <property type="component" value="Unassembled WGS sequence"/>
</dbReference>
<evidence type="ECO:0000256" key="13">
    <source>
        <dbReference type="RuleBase" id="RU000688"/>
    </source>
</evidence>
<feature type="transmembrane region" description="Helical" evidence="14">
    <location>
        <begin position="206"/>
        <end position="232"/>
    </location>
</feature>
<evidence type="ECO:0000256" key="2">
    <source>
        <dbReference type="ARBA" id="ARBA00022475"/>
    </source>
</evidence>
<keyword evidence="3 14" id="KW-0716">Sensory transduction</keyword>
<dbReference type="PANTHER" id="PTHR24242">
    <property type="entry name" value="G-PROTEIN COUPLED RECEPTOR"/>
    <property type="match status" value="1"/>
</dbReference>
<keyword evidence="17" id="KW-1185">Reference proteome</keyword>
<feature type="transmembrane region" description="Helical" evidence="14">
    <location>
        <begin position="108"/>
        <end position="130"/>
    </location>
</feature>
<dbReference type="AlphaFoldDB" id="A0A8X8BIY7"/>
<dbReference type="GO" id="GO:0004930">
    <property type="term" value="F:G protein-coupled receptor activity"/>
    <property type="evidence" value="ECO:0007669"/>
    <property type="project" value="UniProtKB-KW"/>
</dbReference>
<evidence type="ECO:0000256" key="8">
    <source>
        <dbReference type="ARBA" id="ARBA00023136"/>
    </source>
</evidence>
<feature type="transmembrane region" description="Helical" evidence="14">
    <location>
        <begin position="66"/>
        <end position="88"/>
    </location>
</feature>
<dbReference type="InterPro" id="IPR017452">
    <property type="entry name" value="GPCR_Rhodpsn_7TM"/>
</dbReference>
<evidence type="ECO:0000256" key="7">
    <source>
        <dbReference type="ARBA" id="ARBA00023040"/>
    </source>
</evidence>
<evidence type="ECO:0000313" key="17">
    <source>
        <dbReference type="Proteomes" id="UP000886611"/>
    </source>
</evidence>
<evidence type="ECO:0000256" key="1">
    <source>
        <dbReference type="ARBA" id="ARBA00004651"/>
    </source>
</evidence>
<keyword evidence="8 14" id="KW-0472">Membrane</keyword>
<dbReference type="Gene3D" id="1.20.1070.10">
    <property type="entry name" value="Rhodopsin 7-helix transmembrane proteins"/>
    <property type="match status" value="1"/>
</dbReference>
<keyword evidence="4 13" id="KW-0812">Transmembrane</keyword>
<evidence type="ECO:0000256" key="3">
    <source>
        <dbReference type="ARBA" id="ARBA00022606"/>
    </source>
</evidence>
<evidence type="ECO:0000256" key="9">
    <source>
        <dbReference type="ARBA" id="ARBA00023157"/>
    </source>
</evidence>
<comment type="caution">
    <text evidence="16">The sequence shown here is derived from an EMBL/GenBank/DDBJ whole genome shotgun (WGS) entry which is preliminary data.</text>
</comment>
<dbReference type="PRINTS" id="PR00245">
    <property type="entry name" value="OLFACTORYR"/>
</dbReference>
<evidence type="ECO:0000313" key="16">
    <source>
        <dbReference type="EMBL" id="KAG2457076.1"/>
    </source>
</evidence>
<sequence length="325" mass="36593">MGAEWKLNDVNYTSISDFLFAGFPGLILVPELLGVTFILTYFLTLLANIFIFYVIRKHETLHTPMFIIICNLAVSDVIYSTVISPKIIQTYLFGNRTIKIHLCLVQMYFLHFAGSVDSFILLVMAVDRYVSVCYPLRYSTLITNTVAQRMCSVAWVLGAANPLLIVSYASILPYCGPNKISHLYCEYGLVVRLACTDTTFHLQMGISVGCLVLLCPFLLILLSYLKIIISVLKITTVSGRTKAAYTCSTQLIVITIYFLPRVFVYIAFTAGFSLQGDLRIALGIIYCLLPPILNPIIYSFRLKEIKQVMFKILKHKDITQLPSLS</sequence>
<reference evidence="16 17" key="1">
    <citation type="journal article" date="2021" name="Cell">
        <title>Tracing the genetic footprints of vertebrate landing in non-teleost ray-finned fishes.</title>
        <authorList>
            <person name="Bi X."/>
            <person name="Wang K."/>
            <person name="Yang L."/>
            <person name="Pan H."/>
            <person name="Jiang H."/>
            <person name="Wei Q."/>
            <person name="Fang M."/>
            <person name="Yu H."/>
            <person name="Zhu C."/>
            <person name="Cai Y."/>
            <person name="He Y."/>
            <person name="Gan X."/>
            <person name="Zeng H."/>
            <person name="Yu D."/>
            <person name="Zhu Y."/>
            <person name="Jiang H."/>
            <person name="Qiu Q."/>
            <person name="Yang H."/>
            <person name="Zhang Y.E."/>
            <person name="Wang W."/>
            <person name="Zhu M."/>
            <person name="He S."/>
            <person name="Zhang G."/>
        </authorList>
    </citation>
    <scope>NUCLEOTIDE SEQUENCE [LARGE SCALE GENOMIC DNA]</scope>
    <source>
        <strain evidence="16">Bchr_013</strain>
    </source>
</reference>
<comment type="subcellular location">
    <subcellularLocation>
        <location evidence="1 14">Cell membrane</location>
        <topology evidence="1 14">Multi-pass membrane protein</topology>
    </subcellularLocation>
</comment>
<feature type="transmembrane region" description="Helical" evidence="14">
    <location>
        <begin position="32"/>
        <end position="54"/>
    </location>
</feature>
<dbReference type="FunFam" id="1.20.1070.10:FF:000024">
    <property type="entry name" value="Olfactory receptor"/>
    <property type="match status" value="1"/>
</dbReference>
<evidence type="ECO:0000256" key="11">
    <source>
        <dbReference type="ARBA" id="ARBA00023180"/>
    </source>
</evidence>
<keyword evidence="7 13" id="KW-0297">G-protein coupled receptor</keyword>
<feature type="transmembrane region" description="Helical" evidence="14">
    <location>
        <begin position="151"/>
        <end position="171"/>
    </location>
</feature>
<feature type="non-terminal residue" evidence="16">
    <location>
        <position position="325"/>
    </location>
</feature>
<feature type="domain" description="G-protein coupled receptors family 1 profile" evidence="15">
    <location>
        <begin position="47"/>
        <end position="298"/>
    </location>
</feature>
<organism evidence="16 17">
    <name type="scientific">Polypterus senegalus</name>
    <name type="common">Senegal bichir</name>
    <dbReference type="NCBI Taxonomy" id="55291"/>
    <lineage>
        <taxon>Eukaryota</taxon>
        <taxon>Metazoa</taxon>
        <taxon>Chordata</taxon>
        <taxon>Craniata</taxon>
        <taxon>Vertebrata</taxon>
        <taxon>Euteleostomi</taxon>
        <taxon>Actinopterygii</taxon>
        <taxon>Polypteriformes</taxon>
        <taxon>Polypteridae</taxon>
        <taxon>Polypterus</taxon>
    </lineage>
</organism>
<dbReference type="InterPro" id="IPR050939">
    <property type="entry name" value="Olfactory_GPCR1"/>
</dbReference>
<keyword evidence="2 14" id="KW-1003">Cell membrane</keyword>
<evidence type="ECO:0000256" key="4">
    <source>
        <dbReference type="ARBA" id="ARBA00022692"/>
    </source>
</evidence>
<dbReference type="EMBL" id="JAATIS010008602">
    <property type="protein sequence ID" value="KAG2457076.1"/>
    <property type="molecule type" value="Genomic_DNA"/>
</dbReference>
<dbReference type="PROSITE" id="PS00237">
    <property type="entry name" value="G_PROTEIN_RECEP_F1_1"/>
    <property type="match status" value="1"/>
</dbReference>
<evidence type="ECO:0000256" key="10">
    <source>
        <dbReference type="ARBA" id="ARBA00023170"/>
    </source>
</evidence>
<feature type="transmembrane region" description="Helical" evidence="14">
    <location>
        <begin position="280"/>
        <end position="300"/>
    </location>
</feature>
<evidence type="ECO:0000256" key="14">
    <source>
        <dbReference type="RuleBase" id="RU363047"/>
    </source>
</evidence>
<comment type="similarity">
    <text evidence="13">Belongs to the G-protein coupled receptor 1 family.</text>
</comment>
<evidence type="ECO:0000256" key="12">
    <source>
        <dbReference type="ARBA" id="ARBA00023224"/>
    </source>
</evidence>
<dbReference type="GO" id="GO:0004984">
    <property type="term" value="F:olfactory receptor activity"/>
    <property type="evidence" value="ECO:0007669"/>
    <property type="project" value="InterPro"/>
</dbReference>
<dbReference type="InterPro" id="IPR000276">
    <property type="entry name" value="GPCR_Rhodpsn"/>
</dbReference>
<keyword evidence="10 13" id="KW-0675">Receptor</keyword>
<keyword evidence="11" id="KW-0325">Glycoprotein</keyword>
<dbReference type="PRINTS" id="PR00237">
    <property type="entry name" value="GPCRRHODOPSN"/>
</dbReference>
<keyword evidence="12 13" id="KW-0807">Transducer</keyword>
<dbReference type="Pfam" id="PF13853">
    <property type="entry name" value="7tm_4"/>
    <property type="match status" value="1"/>
</dbReference>
<dbReference type="PROSITE" id="PS50262">
    <property type="entry name" value="G_PROTEIN_RECEP_F1_2"/>
    <property type="match status" value="1"/>
</dbReference>
<keyword evidence="6 14" id="KW-1133">Transmembrane helix</keyword>
<dbReference type="InterPro" id="IPR000725">
    <property type="entry name" value="Olfact_rcpt"/>
</dbReference>
<protein>
    <recommendedName>
        <fullName evidence="14">Olfactory receptor</fullName>
    </recommendedName>
</protein>
<proteinExistence type="inferred from homology"/>
<gene>
    <name evidence="16" type="primary">Or6n1_14</name>
    <name evidence="16" type="ORF">GTO96_0013829</name>
</gene>
<dbReference type="PANTHER" id="PTHR24242:SF359">
    <property type="entry name" value="ODORANT RECEPTOR-RELATED"/>
    <property type="match status" value="1"/>
</dbReference>
<name>A0A8X8BIY7_POLSE</name>